<gene>
    <name evidence="2" type="ORF">SAMN04487996_112112</name>
</gene>
<organism evidence="2 3">
    <name type="scientific">Dyadobacter soli</name>
    <dbReference type="NCBI Taxonomy" id="659014"/>
    <lineage>
        <taxon>Bacteria</taxon>
        <taxon>Pseudomonadati</taxon>
        <taxon>Bacteroidota</taxon>
        <taxon>Cytophagia</taxon>
        <taxon>Cytophagales</taxon>
        <taxon>Spirosomataceae</taxon>
        <taxon>Dyadobacter</taxon>
    </lineage>
</organism>
<evidence type="ECO:0000313" key="2">
    <source>
        <dbReference type="EMBL" id="SDF75717.1"/>
    </source>
</evidence>
<evidence type="ECO:0000313" key="3">
    <source>
        <dbReference type="Proteomes" id="UP000198748"/>
    </source>
</evidence>
<name>A0A1G7NP63_9BACT</name>
<evidence type="ECO:0000256" key="1">
    <source>
        <dbReference type="SAM" id="MobiDB-lite"/>
    </source>
</evidence>
<proteinExistence type="predicted"/>
<reference evidence="3" key="1">
    <citation type="submission" date="2016-10" db="EMBL/GenBank/DDBJ databases">
        <authorList>
            <person name="Varghese N."/>
            <person name="Submissions S."/>
        </authorList>
    </citation>
    <scope>NUCLEOTIDE SEQUENCE [LARGE SCALE GENOMIC DNA]</scope>
    <source>
        <strain evidence="3">DSM 25329</strain>
    </source>
</reference>
<dbReference type="EMBL" id="FNAN01000012">
    <property type="protein sequence ID" value="SDF75717.1"/>
    <property type="molecule type" value="Genomic_DNA"/>
</dbReference>
<dbReference type="STRING" id="659014.SAMN04487996_112112"/>
<dbReference type="RefSeq" id="WP_176885048.1">
    <property type="nucleotide sequence ID" value="NZ_FNAN01000012.1"/>
</dbReference>
<feature type="compositionally biased region" description="Basic and acidic residues" evidence="1">
    <location>
        <begin position="36"/>
        <end position="46"/>
    </location>
</feature>
<feature type="region of interest" description="Disordered" evidence="1">
    <location>
        <begin position="27"/>
        <end position="46"/>
    </location>
</feature>
<dbReference type="Proteomes" id="UP000198748">
    <property type="component" value="Unassembled WGS sequence"/>
</dbReference>
<dbReference type="AlphaFoldDB" id="A0A1G7NP63"/>
<protein>
    <submittedName>
        <fullName evidence="2">Uncharacterized protein</fullName>
    </submittedName>
</protein>
<sequence length="46" mass="5405">MEKHIKINKPMPETWKKALAEKREWARKVQAGELPDSTKNKPKDFA</sequence>
<accession>A0A1G7NP63</accession>
<keyword evidence="3" id="KW-1185">Reference proteome</keyword>